<feature type="compositionally biased region" description="Low complexity" evidence="1">
    <location>
        <begin position="112"/>
        <end position="124"/>
    </location>
</feature>
<sequence>MRQSIKTQPVDRHCLPGDTWLFVSTASTRLTSTPALPCSVPGAFKLLISSPNFLTRTSNYNHYLSHHGLASTSAFYLPFSSSFFLPRVTFQSLIPFLLLTLVPSPNPHSHLAPPAGTSSSTPPSRSFMKTAKLTKRVSS</sequence>
<organism evidence="2 3">
    <name type="scientific">Portunus trituberculatus</name>
    <name type="common">Swimming crab</name>
    <name type="synonym">Neptunus trituberculatus</name>
    <dbReference type="NCBI Taxonomy" id="210409"/>
    <lineage>
        <taxon>Eukaryota</taxon>
        <taxon>Metazoa</taxon>
        <taxon>Ecdysozoa</taxon>
        <taxon>Arthropoda</taxon>
        <taxon>Crustacea</taxon>
        <taxon>Multicrustacea</taxon>
        <taxon>Malacostraca</taxon>
        <taxon>Eumalacostraca</taxon>
        <taxon>Eucarida</taxon>
        <taxon>Decapoda</taxon>
        <taxon>Pleocyemata</taxon>
        <taxon>Brachyura</taxon>
        <taxon>Eubrachyura</taxon>
        <taxon>Portunoidea</taxon>
        <taxon>Portunidae</taxon>
        <taxon>Portuninae</taxon>
        <taxon>Portunus</taxon>
    </lineage>
</organism>
<dbReference type="Proteomes" id="UP000324222">
    <property type="component" value="Unassembled WGS sequence"/>
</dbReference>
<reference evidence="2 3" key="1">
    <citation type="submission" date="2019-05" db="EMBL/GenBank/DDBJ databases">
        <title>Another draft genome of Portunus trituberculatus and its Hox gene families provides insights of decapod evolution.</title>
        <authorList>
            <person name="Jeong J.-H."/>
            <person name="Song I."/>
            <person name="Kim S."/>
            <person name="Choi T."/>
            <person name="Kim D."/>
            <person name="Ryu S."/>
            <person name="Kim W."/>
        </authorList>
    </citation>
    <scope>NUCLEOTIDE SEQUENCE [LARGE SCALE GENOMIC DNA]</scope>
    <source>
        <tissue evidence="2">Muscle</tissue>
    </source>
</reference>
<name>A0A5B7J3I0_PORTR</name>
<evidence type="ECO:0000256" key="1">
    <source>
        <dbReference type="SAM" id="MobiDB-lite"/>
    </source>
</evidence>
<dbReference type="AlphaFoldDB" id="A0A5B7J3I0"/>
<comment type="caution">
    <text evidence="2">The sequence shown here is derived from an EMBL/GenBank/DDBJ whole genome shotgun (WGS) entry which is preliminary data.</text>
</comment>
<proteinExistence type="predicted"/>
<keyword evidence="3" id="KW-1185">Reference proteome</keyword>
<evidence type="ECO:0000313" key="2">
    <source>
        <dbReference type="EMBL" id="MPC89305.1"/>
    </source>
</evidence>
<evidence type="ECO:0000313" key="3">
    <source>
        <dbReference type="Proteomes" id="UP000324222"/>
    </source>
</evidence>
<gene>
    <name evidence="2" type="ORF">E2C01_084245</name>
</gene>
<protein>
    <submittedName>
        <fullName evidence="2">Uncharacterized protein</fullName>
    </submittedName>
</protein>
<feature type="region of interest" description="Disordered" evidence="1">
    <location>
        <begin position="109"/>
        <end position="139"/>
    </location>
</feature>
<accession>A0A5B7J3I0</accession>
<dbReference type="EMBL" id="VSRR010080572">
    <property type="protein sequence ID" value="MPC89305.1"/>
    <property type="molecule type" value="Genomic_DNA"/>
</dbReference>